<name>A0A1F5LEE1_PENAI</name>
<dbReference type="EMBL" id="LXJU01000013">
    <property type="protein sequence ID" value="OGE51467.1"/>
    <property type="molecule type" value="Genomic_DNA"/>
</dbReference>
<protein>
    <submittedName>
        <fullName evidence="1">Uncharacterized protein</fullName>
    </submittedName>
</protein>
<organism evidence="1 2">
    <name type="scientific">Penicillium arizonense</name>
    <dbReference type="NCBI Taxonomy" id="1835702"/>
    <lineage>
        <taxon>Eukaryota</taxon>
        <taxon>Fungi</taxon>
        <taxon>Dikarya</taxon>
        <taxon>Ascomycota</taxon>
        <taxon>Pezizomycotina</taxon>
        <taxon>Eurotiomycetes</taxon>
        <taxon>Eurotiomycetidae</taxon>
        <taxon>Eurotiales</taxon>
        <taxon>Aspergillaceae</taxon>
        <taxon>Penicillium</taxon>
    </lineage>
</organism>
<dbReference type="AlphaFoldDB" id="A0A1F5LEE1"/>
<evidence type="ECO:0000313" key="2">
    <source>
        <dbReference type="Proteomes" id="UP000177622"/>
    </source>
</evidence>
<evidence type="ECO:0000313" key="1">
    <source>
        <dbReference type="EMBL" id="OGE51467.1"/>
    </source>
</evidence>
<comment type="caution">
    <text evidence="1">The sequence shown here is derived from an EMBL/GenBank/DDBJ whole genome shotgun (WGS) entry which is preliminary data.</text>
</comment>
<dbReference type="RefSeq" id="XP_022486912.1">
    <property type="nucleotide sequence ID" value="XM_022633360.1"/>
</dbReference>
<accession>A0A1F5LEE1</accession>
<proteinExistence type="predicted"/>
<sequence length="49" mass="5189">MGAAIGLDEALTTGNYGPVMMQISDAGPLASLLRRDQEDIPDRSVKLNS</sequence>
<gene>
    <name evidence="1" type="ORF">PENARI_c013G11237</name>
</gene>
<dbReference type="GeneID" id="34578094"/>
<keyword evidence="2" id="KW-1185">Reference proteome</keyword>
<reference evidence="1 2" key="1">
    <citation type="journal article" date="2016" name="Sci. Rep.">
        <title>Penicillium arizonense, a new, genome sequenced fungal species, reveals a high chemical diversity in secreted metabolites.</title>
        <authorList>
            <person name="Grijseels S."/>
            <person name="Nielsen J.C."/>
            <person name="Randelovic M."/>
            <person name="Nielsen J."/>
            <person name="Nielsen K.F."/>
            <person name="Workman M."/>
            <person name="Frisvad J.C."/>
        </authorList>
    </citation>
    <scope>NUCLEOTIDE SEQUENCE [LARGE SCALE GENOMIC DNA]</scope>
    <source>
        <strain evidence="1 2">CBS 141311</strain>
    </source>
</reference>
<dbReference type="Proteomes" id="UP000177622">
    <property type="component" value="Unassembled WGS sequence"/>
</dbReference>